<comment type="caution">
    <text evidence="1">The sequence shown here is derived from an EMBL/GenBank/DDBJ whole genome shotgun (WGS) entry which is preliminary data.</text>
</comment>
<gene>
    <name evidence="1" type="ORF">SPARVUS_LOCUS16789133</name>
</gene>
<evidence type="ECO:0000313" key="2">
    <source>
        <dbReference type="Proteomes" id="UP001162483"/>
    </source>
</evidence>
<feature type="non-terminal residue" evidence="1">
    <location>
        <position position="1"/>
    </location>
</feature>
<proteinExistence type="predicted"/>
<sequence>NIGPLIDSSFTSLASIELFWTVFCLNLFARCQNSLPELLFGCKLPPTLIDLLLEDAPKVSQ</sequence>
<evidence type="ECO:0000313" key="1">
    <source>
        <dbReference type="EMBL" id="CAI9624945.1"/>
    </source>
</evidence>
<reference evidence="1" key="1">
    <citation type="submission" date="2023-05" db="EMBL/GenBank/DDBJ databases">
        <authorList>
            <person name="Stuckert A."/>
        </authorList>
    </citation>
    <scope>NUCLEOTIDE SEQUENCE</scope>
</reference>
<accession>A0ABN9HX16</accession>
<organism evidence="1 2">
    <name type="scientific">Staurois parvus</name>
    <dbReference type="NCBI Taxonomy" id="386267"/>
    <lineage>
        <taxon>Eukaryota</taxon>
        <taxon>Metazoa</taxon>
        <taxon>Chordata</taxon>
        <taxon>Craniata</taxon>
        <taxon>Vertebrata</taxon>
        <taxon>Euteleostomi</taxon>
        <taxon>Amphibia</taxon>
        <taxon>Batrachia</taxon>
        <taxon>Anura</taxon>
        <taxon>Neobatrachia</taxon>
        <taxon>Ranoidea</taxon>
        <taxon>Ranidae</taxon>
        <taxon>Staurois</taxon>
    </lineage>
</organism>
<protein>
    <submittedName>
        <fullName evidence="1">Uncharacterized protein</fullName>
    </submittedName>
</protein>
<keyword evidence="2" id="KW-1185">Reference proteome</keyword>
<name>A0ABN9HX16_9NEOB</name>
<dbReference type="EMBL" id="CATNWA010022059">
    <property type="protein sequence ID" value="CAI9624945.1"/>
    <property type="molecule type" value="Genomic_DNA"/>
</dbReference>
<dbReference type="Proteomes" id="UP001162483">
    <property type="component" value="Unassembled WGS sequence"/>
</dbReference>